<comment type="caution">
    <text evidence="1">The sequence shown here is derived from an EMBL/GenBank/DDBJ whole genome shotgun (WGS) entry which is preliminary data.</text>
</comment>
<reference evidence="1" key="1">
    <citation type="journal article" date="2014" name="Front. Microbiol.">
        <title>High frequency of phylogenetically diverse reductive dehalogenase-homologous genes in deep subseafloor sedimentary metagenomes.</title>
        <authorList>
            <person name="Kawai M."/>
            <person name="Futagami T."/>
            <person name="Toyoda A."/>
            <person name="Takaki Y."/>
            <person name="Nishi S."/>
            <person name="Hori S."/>
            <person name="Arai W."/>
            <person name="Tsubouchi T."/>
            <person name="Morono Y."/>
            <person name="Uchiyama I."/>
            <person name="Ito T."/>
            <person name="Fujiyama A."/>
            <person name="Inagaki F."/>
            <person name="Takami H."/>
        </authorList>
    </citation>
    <scope>NUCLEOTIDE SEQUENCE</scope>
    <source>
        <strain evidence="1">Expedition CK06-06</strain>
    </source>
</reference>
<dbReference type="EMBL" id="BARV01017957">
    <property type="protein sequence ID" value="GAI29242.1"/>
    <property type="molecule type" value="Genomic_DNA"/>
</dbReference>
<protein>
    <submittedName>
        <fullName evidence="1">Uncharacterized protein</fullName>
    </submittedName>
</protein>
<feature type="non-terminal residue" evidence="1">
    <location>
        <position position="1"/>
    </location>
</feature>
<evidence type="ECO:0000313" key="1">
    <source>
        <dbReference type="EMBL" id="GAI29242.1"/>
    </source>
</evidence>
<gene>
    <name evidence="1" type="ORF">S06H3_30485</name>
</gene>
<proteinExistence type="predicted"/>
<dbReference type="AlphaFoldDB" id="X1MC62"/>
<organism evidence="1">
    <name type="scientific">marine sediment metagenome</name>
    <dbReference type="NCBI Taxonomy" id="412755"/>
    <lineage>
        <taxon>unclassified sequences</taxon>
        <taxon>metagenomes</taxon>
        <taxon>ecological metagenomes</taxon>
    </lineage>
</organism>
<sequence length="142" mass="16128">AAFTRAKNAEGQARKNAERKAIKEAVAQTTTLDRGRIKLILLAQMDGSHASRHYYSPTDGKHPETWLWEKLSAGTPAIERERKDLFKRIDKLSDEELAKLVVEFMFYYLTDKGDIGTYEIKAEEPLKWMGISIPKETIDAGT</sequence>
<accession>X1MC62</accession>
<name>X1MC62_9ZZZZ</name>